<evidence type="ECO:0000313" key="1">
    <source>
        <dbReference type="EMBL" id="KDR40620.1"/>
    </source>
</evidence>
<reference evidence="1 2" key="1">
    <citation type="submission" date="2014-03" db="EMBL/GenBank/DDBJ databases">
        <title>Draft Genome Sequences of Four Burkholderia Strains.</title>
        <authorList>
            <person name="Liu X.Y."/>
            <person name="Li C.X."/>
            <person name="Xu J.H."/>
        </authorList>
    </citation>
    <scope>NUCLEOTIDE SEQUENCE [LARGE SCALE GENOMIC DNA]</scope>
    <source>
        <strain evidence="1 2">DSM 50014</strain>
    </source>
</reference>
<dbReference type="Proteomes" id="UP000027466">
    <property type="component" value="Unassembled WGS sequence"/>
</dbReference>
<dbReference type="AlphaFoldDB" id="A0A069PJ69"/>
<name>A0A069PJ69_9BURK</name>
<gene>
    <name evidence="1" type="ORF">BG61_24075</name>
</gene>
<keyword evidence="2" id="KW-1185">Reference proteome</keyword>
<evidence type="ECO:0000313" key="2">
    <source>
        <dbReference type="Proteomes" id="UP000027466"/>
    </source>
</evidence>
<proteinExistence type="predicted"/>
<protein>
    <submittedName>
        <fullName evidence="1">Uncharacterized protein</fullName>
    </submittedName>
</protein>
<sequence>MNPRVPDDFPRDVTPASLSGAQPKLAGRLIEGKFVAGQTDDERYERWDVCEDLAQQLVAKARKDAAKYPQHSCEVTLQRIRRAIEVKGWISVVETDWLMERLRTLLDW</sequence>
<dbReference type="RefSeq" id="WP_035927802.1">
    <property type="nucleotide sequence ID" value="NZ_CADFFX010000007.1"/>
</dbReference>
<accession>A0A069PJ69</accession>
<comment type="caution">
    <text evidence="1">The sequence shown here is derived from an EMBL/GenBank/DDBJ whole genome shotgun (WGS) entry which is preliminary data.</text>
</comment>
<dbReference type="EMBL" id="JFHC01000038">
    <property type="protein sequence ID" value="KDR40620.1"/>
    <property type="molecule type" value="Genomic_DNA"/>
</dbReference>
<organism evidence="1 2">
    <name type="scientific">Caballeronia glathei</name>
    <dbReference type="NCBI Taxonomy" id="60547"/>
    <lineage>
        <taxon>Bacteria</taxon>
        <taxon>Pseudomonadati</taxon>
        <taxon>Pseudomonadota</taxon>
        <taxon>Betaproteobacteria</taxon>
        <taxon>Burkholderiales</taxon>
        <taxon>Burkholderiaceae</taxon>
        <taxon>Caballeronia</taxon>
    </lineage>
</organism>